<dbReference type="InterPro" id="IPR036388">
    <property type="entry name" value="WH-like_DNA-bd_sf"/>
</dbReference>
<feature type="binding site" evidence="2">
    <location>
        <begin position="210"/>
        <end position="217"/>
    </location>
    <ligand>
        <name>ATP</name>
        <dbReference type="ChEBI" id="CHEBI:30616"/>
    </ligand>
</feature>
<dbReference type="SUPFAM" id="SSF140931">
    <property type="entry name" value="Fic-like"/>
    <property type="match status" value="1"/>
</dbReference>
<name>A0A0B8ZBW6_9SPHN</name>
<dbReference type="PROSITE" id="PS51459">
    <property type="entry name" value="FIDO"/>
    <property type="match status" value="1"/>
</dbReference>
<feature type="binding site" evidence="2">
    <location>
        <begin position="247"/>
        <end position="248"/>
    </location>
    <ligand>
        <name>ATP</name>
        <dbReference type="ChEBI" id="CHEBI:30616"/>
    </ligand>
</feature>
<gene>
    <name evidence="4" type="ORF">NJ75_03570</name>
</gene>
<feature type="binding site" evidence="2">
    <location>
        <position position="255"/>
    </location>
    <ligand>
        <name>ATP</name>
        <dbReference type="ChEBI" id="CHEBI:30616"/>
    </ligand>
</feature>
<organism evidence="4 5">
    <name type="scientific">Novosphingobium subterraneum</name>
    <dbReference type="NCBI Taxonomy" id="48936"/>
    <lineage>
        <taxon>Bacteria</taxon>
        <taxon>Pseudomonadati</taxon>
        <taxon>Pseudomonadota</taxon>
        <taxon>Alphaproteobacteria</taxon>
        <taxon>Sphingomonadales</taxon>
        <taxon>Sphingomonadaceae</taxon>
        <taxon>Novosphingobium</taxon>
    </lineage>
</organism>
<feature type="active site" evidence="1">
    <location>
        <position position="206"/>
    </location>
</feature>
<dbReference type="AlphaFoldDB" id="A0A0B8ZBW6"/>
<dbReference type="Pfam" id="PF13776">
    <property type="entry name" value="DUF4172"/>
    <property type="match status" value="1"/>
</dbReference>
<dbReference type="Pfam" id="PF02661">
    <property type="entry name" value="Fic"/>
    <property type="match status" value="1"/>
</dbReference>
<feature type="domain" description="Fido" evidence="3">
    <location>
        <begin position="113"/>
        <end position="269"/>
    </location>
</feature>
<dbReference type="PATRIC" id="fig|48936.3.peg.3600"/>
<evidence type="ECO:0000313" key="5">
    <source>
        <dbReference type="Proteomes" id="UP000031338"/>
    </source>
</evidence>
<reference evidence="4 5" key="1">
    <citation type="submission" date="2014-10" db="EMBL/GenBank/DDBJ databases">
        <title>Draft genome sequence of Novosphingobium subterraneum DSM 12447.</title>
        <authorList>
            <person name="Gan H.M."/>
            <person name="Gan H.Y."/>
            <person name="Savka M.A."/>
        </authorList>
    </citation>
    <scope>NUCLEOTIDE SEQUENCE [LARGE SCALE GENOMIC DNA]</scope>
    <source>
        <strain evidence="4 5">DSM 12447</strain>
    </source>
</reference>
<evidence type="ECO:0000313" key="4">
    <source>
        <dbReference type="EMBL" id="KHS43751.1"/>
    </source>
</evidence>
<dbReference type="STRING" id="48936.NJ75_03570"/>
<dbReference type="RefSeq" id="WP_010890900.1">
    <property type="nucleotide sequence ID" value="NZ_JBNNWK010000040.1"/>
</dbReference>
<dbReference type="Gene3D" id="1.10.3290.10">
    <property type="entry name" value="Fido-like domain"/>
    <property type="match status" value="1"/>
</dbReference>
<dbReference type="SMR" id="A0A0B8ZBW6"/>
<evidence type="ECO:0000256" key="1">
    <source>
        <dbReference type="PIRSR" id="PIRSR640198-1"/>
    </source>
</evidence>
<accession>A0A0B8ZBW6</accession>
<dbReference type="PANTHER" id="PTHR13504:SF33">
    <property type="entry name" value="FIC FAMILY PROTEIN"/>
    <property type="match status" value="1"/>
</dbReference>
<protein>
    <submittedName>
        <fullName evidence="4">Filamentation induced by cAMP protein fic</fullName>
    </submittedName>
</protein>
<keyword evidence="5" id="KW-1185">Reference proteome</keyword>
<keyword evidence="2" id="KW-0067">ATP-binding</keyword>
<keyword evidence="2" id="KW-0547">Nucleotide-binding</keyword>
<dbReference type="PANTHER" id="PTHR13504">
    <property type="entry name" value="FIDO DOMAIN-CONTAINING PROTEIN DDB_G0283145"/>
    <property type="match status" value="1"/>
</dbReference>
<dbReference type="InterPro" id="IPR036597">
    <property type="entry name" value="Fido-like_dom_sf"/>
</dbReference>
<proteinExistence type="predicted"/>
<dbReference type="InterPro" id="IPR025230">
    <property type="entry name" value="DUF4172"/>
</dbReference>
<dbReference type="EMBL" id="JRVC01000021">
    <property type="protein sequence ID" value="KHS43751.1"/>
    <property type="molecule type" value="Genomic_DNA"/>
</dbReference>
<dbReference type="InterPro" id="IPR040198">
    <property type="entry name" value="Fido_containing"/>
</dbReference>
<dbReference type="Proteomes" id="UP000031338">
    <property type="component" value="Unassembled WGS sequence"/>
</dbReference>
<evidence type="ECO:0000256" key="2">
    <source>
        <dbReference type="PIRSR" id="PIRSR640198-2"/>
    </source>
</evidence>
<dbReference type="Gene3D" id="1.10.10.10">
    <property type="entry name" value="Winged helix-like DNA-binding domain superfamily/Winged helix DNA-binding domain"/>
    <property type="match status" value="1"/>
</dbReference>
<dbReference type="GO" id="GO:0005524">
    <property type="term" value="F:ATP binding"/>
    <property type="evidence" value="ECO:0007669"/>
    <property type="project" value="UniProtKB-KW"/>
</dbReference>
<comment type="caution">
    <text evidence="4">The sequence shown here is derived from an EMBL/GenBank/DDBJ whole genome shotgun (WGS) entry which is preliminary data.</text>
</comment>
<evidence type="ECO:0000259" key="3">
    <source>
        <dbReference type="PROSITE" id="PS51459"/>
    </source>
</evidence>
<dbReference type="InterPro" id="IPR003812">
    <property type="entry name" value="Fido"/>
</dbReference>
<sequence>MKWNWQQPDWPDFRWNSEALAVHEARFLQQSGIMIGVVKHLGDEDRTSVVLDVMTDEAMKTSQIEGELLNRDSVQSSLRREFGLETEARRIPPAERGIAEMMMALFRDFAAPLTEEVLGDWHRLVLSGRSDIDVVGRYREHEDAMQVVSGALHKPTVHFEAPPSREMAAEMARFLEWFAATGPGGATPLPGLTRSGLAHLYFVTIHPFEDGNGRIGRAIAEKALSQAIGQPSLIALSQTIQRRRSAYYDALEAANKSNEISDWLAYWAETVLDAQTHSLALIDFLLEKTRFHDRYRGKLNPRQEKVIARMFREGLDGFKGGLSAANYITIADTSRATATRDLQELVALGAMGQTGTLKATRYHLILDAVAGTNPPVNQA</sequence>